<evidence type="ECO:0000313" key="2">
    <source>
        <dbReference type="Proteomes" id="UP000823388"/>
    </source>
</evidence>
<proteinExistence type="predicted"/>
<protein>
    <submittedName>
        <fullName evidence="1">Uncharacterized protein</fullName>
    </submittedName>
</protein>
<dbReference type="AlphaFoldDB" id="A0A8T0S910"/>
<dbReference type="Proteomes" id="UP000823388">
    <property type="component" value="Chromosome 5N"/>
</dbReference>
<comment type="caution">
    <text evidence="1">The sequence shown here is derived from an EMBL/GenBank/DDBJ whole genome shotgun (WGS) entry which is preliminary data.</text>
</comment>
<organism evidence="1 2">
    <name type="scientific">Panicum virgatum</name>
    <name type="common">Blackwell switchgrass</name>
    <dbReference type="NCBI Taxonomy" id="38727"/>
    <lineage>
        <taxon>Eukaryota</taxon>
        <taxon>Viridiplantae</taxon>
        <taxon>Streptophyta</taxon>
        <taxon>Embryophyta</taxon>
        <taxon>Tracheophyta</taxon>
        <taxon>Spermatophyta</taxon>
        <taxon>Magnoliopsida</taxon>
        <taxon>Liliopsida</taxon>
        <taxon>Poales</taxon>
        <taxon>Poaceae</taxon>
        <taxon>PACMAD clade</taxon>
        <taxon>Panicoideae</taxon>
        <taxon>Panicodae</taxon>
        <taxon>Paniceae</taxon>
        <taxon>Panicinae</taxon>
        <taxon>Panicum</taxon>
        <taxon>Panicum sect. Hiantes</taxon>
    </lineage>
</organism>
<accession>A0A8T0S910</accession>
<dbReference type="EMBL" id="CM029046">
    <property type="protein sequence ID" value="KAG2593608.1"/>
    <property type="molecule type" value="Genomic_DNA"/>
</dbReference>
<evidence type="ECO:0000313" key="1">
    <source>
        <dbReference type="EMBL" id="KAG2593608.1"/>
    </source>
</evidence>
<reference evidence="1" key="1">
    <citation type="submission" date="2020-05" db="EMBL/GenBank/DDBJ databases">
        <title>WGS assembly of Panicum virgatum.</title>
        <authorList>
            <person name="Lovell J.T."/>
            <person name="Jenkins J."/>
            <person name="Shu S."/>
            <person name="Juenger T.E."/>
            <person name="Schmutz J."/>
        </authorList>
    </citation>
    <scope>NUCLEOTIDE SEQUENCE</scope>
    <source>
        <strain evidence="1">AP13</strain>
    </source>
</reference>
<keyword evidence="2" id="KW-1185">Reference proteome</keyword>
<sequence length="45" mass="5149">MKIHSGFVFPYIGIIQKLASQKQNTRPAQRRETIKILAALDSECF</sequence>
<gene>
    <name evidence="1" type="ORF">PVAP13_5NG012525</name>
</gene>
<name>A0A8T0S910_PANVG</name>